<dbReference type="Gene3D" id="3.40.50.300">
    <property type="entry name" value="P-loop containing nucleotide triphosphate hydrolases"/>
    <property type="match status" value="1"/>
</dbReference>
<reference evidence="1" key="1">
    <citation type="submission" date="2020-05" db="EMBL/GenBank/DDBJ databases">
        <authorList>
            <person name="Chiriac C."/>
            <person name="Salcher M."/>
            <person name="Ghai R."/>
            <person name="Kavagutti S V."/>
        </authorList>
    </citation>
    <scope>NUCLEOTIDE SEQUENCE</scope>
</reference>
<sequence length="528" mass="59603">MQTTIYKPEDEQELMALLWSNKLKDNPLAFVKYVFPWGVKGTPLEHFNGPRKWQREILQDIADHIAENNKLKDNKSGDNNNLITGAISNQEIMYKVLQEAVSSGRGIGKSALVSWLTIWMLSTRIGSTTIISANSENQLRSITWAEITKWLAMSLNSHWFEVSATRLAPAKWLTELVETDLKKGTRYWGVEGRLWSAENPDAYAGVHNFDGVLVIFDEASGIDDSIWSVTGGFFTENTPNRFWMAFSNPRRNTGYFYECFNSKRDFWKTRVVDARTVEGTDKAVYERIIQEYGSDSSQAHVEVYGMFPSEGDDQFIPADVVDEAMKREKYKDQTAPIIIGVDPARFGADATVIAVRQGRDIVRIDRHRGDDTMTVVGHIIEAIEEFKPALVVIDEGGLGAGIVDRLKEQRYKIKGVNFGNKSANPIMYGNKRAEMWGKMKDWLRTASIPKDRFLKTDLISPMMKPDSRGTIFLESKKDMKARGLASPDAADAICVTFAFPVAHREYSEKTRTLRTSDRGAVATSWMGS</sequence>
<evidence type="ECO:0000313" key="1">
    <source>
        <dbReference type="EMBL" id="CAB4218327.1"/>
    </source>
</evidence>
<dbReference type="EMBL" id="LR797471">
    <property type="protein sequence ID" value="CAB4218327.1"/>
    <property type="molecule type" value="Genomic_DNA"/>
</dbReference>
<accession>A0A6J5SV82</accession>
<dbReference type="Gene3D" id="3.30.420.240">
    <property type="match status" value="1"/>
</dbReference>
<protein>
    <recommendedName>
        <fullName evidence="2">Terminase</fullName>
    </recommendedName>
</protein>
<name>A0A6J5SV82_9CAUD</name>
<gene>
    <name evidence="1" type="ORF">UFOVP1610_23</name>
</gene>
<proteinExistence type="predicted"/>
<organism evidence="1">
    <name type="scientific">uncultured Caudovirales phage</name>
    <dbReference type="NCBI Taxonomy" id="2100421"/>
    <lineage>
        <taxon>Viruses</taxon>
        <taxon>Duplodnaviria</taxon>
        <taxon>Heunggongvirae</taxon>
        <taxon>Uroviricota</taxon>
        <taxon>Caudoviricetes</taxon>
        <taxon>Peduoviridae</taxon>
        <taxon>Maltschvirus</taxon>
        <taxon>Maltschvirus maltsch</taxon>
    </lineage>
</organism>
<dbReference type="InterPro" id="IPR027417">
    <property type="entry name" value="P-loop_NTPase"/>
</dbReference>
<evidence type="ECO:0008006" key="2">
    <source>
        <dbReference type="Google" id="ProtNLM"/>
    </source>
</evidence>